<organism evidence="12 13">
    <name type="scientific">Proteiniclasticum aestuarii</name>
    <dbReference type="NCBI Taxonomy" id="2817862"/>
    <lineage>
        <taxon>Bacteria</taxon>
        <taxon>Bacillati</taxon>
        <taxon>Bacillota</taxon>
        <taxon>Clostridia</taxon>
        <taxon>Eubacteriales</taxon>
        <taxon>Clostridiaceae</taxon>
        <taxon>Proteiniclasticum</taxon>
    </lineage>
</organism>
<dbReference type="InterPro" id="IPR015424">
    <property type="entry name" value="PyrdxlP-dep_Trfase"/>
</dbReference>
<dbReference type="Gene3D" id="1.10.260.50">
    <property type="match status" value="1"/>
</dbReference>
<feature type="domain" description="Aminotransferase class V" evidence="11">
    <location>
        <begin position="4"/>
        <end position="360"/>
    </location>
</feature>
<sequence>MKAYLDNAATSPVHPEVIEVMTQALKDLYGNPNSIHKIGRDAEDALEAARKDIAETIHALGEEIVFTSGASEGNNHIIRSFIKEGAHFITTAIEHPSVLRVMDYAAAQGVEVDMLSVDEKGQISLDELQKKLRKNTSLVSIMMVNNETGAVNNPSDIAPVIRSVSSKAKFHVDAVQGYMKYPVDVREMDVDFMTVSAHKIHGPKGCGFVYMRKGQRPQSLLLGGEQERGLRAGTVNVPSILGFREAVKRNEAERIRGFSHVKELKSLMIDLLSEIDGLKVNASFEDASPYILSISIPGMRGEVLLHYLSDKGVYVSTGSACTSKDTKDSHVLQAIGLSKREIQGSIRLSFQKETTEEEIRYAAQTIKEAVKFLRRK</sequence>
<protein>
    <recommendedName>
        <fullName evidence="3">cysteine desulfurase</fullName>
        <ecNumber evidence="3">2.8.1.7</ecNumber>
    </recommendedName>
</protein>
<evidence type="ECO:0000313" key="13">
    <source>
        <dbReference type="Proteomes" id="UP000664218"/>
    </source>
</evidence>
<dbReference type="RefSeq" id="WP_207598750.1">
    <property type="nucleotide sequence ID" value="NZ_JAFNJU010000002.1"/>
</dbReference>
<dbReference type="InterPro" id="IPR020578">
    <property type="entry name" value="Aminotrans_V_PyrdxlP_BS"/>
</dbReference>
<dbReference type="EMBL" id="JAFNJU010000002">
    <property type="protein sequence ID" value="MBO1264236.1"/>
    <property type="molecule type" value="Genomic_DNA"/>
</dbReference>
<dbReference type="PANTHER" id="PTHR11601:SF34">
    <property type="entry name" value="CYSTEINE DESULFURASE"/>
    <property type="match status" value="1"/>
</dbReference>
<dbReference type="InterPro" id="IPR016454">
    <property type="entry name" value="Cysteine_dSase"/>
</dbReference>
<dbReference type="SUPFAM" id="SSF53383">
    <property type="entry name" value="PLP-dependent transferases"/>
    <property type="match status" value="1"/>
</dbReference>
<comment type="catalytic activity">
    <reaction evidence="9">
        <text>(sulfur carrier)-H + L-cysteine = (sulfur carrier)-SH + L-alanine</text>
        <dbReference type="Rhea" id="RHEA:43892"/>
        <dbReference type="Rhea" id="RHEA-COMP:14737"/>
        <dbReference type="Rhea" id="RHEA-COMP:14739"/>
        <dbReference type="ChEBI" id="CHEBI:29917"/>
        <dbReference type="ChEBI" id="CHEBI:35235"/>
        <dbReference type="ChEBI" id="CHEBI:57972"/>
        <dbReference type="ChEBI" id="CHEBI:64428"/>
        <dbReference type="EC" id="2.8.1.7"/>
    </reaction>
</comment>
<keyword evidence="6" id="KW-0663">Pyridoxal phosphate</keyword>
<proteinExistence type="inferred from homology"/>
<evidence type="ECO:0000259" key="11">
    <source>
        <dbReference type="Pfam" id="PF00266"/>
    </source>
</evidence>
<evidence type="ECO:0000256" key="4">
    <source>
        <dbReference type="ARBA" id="ARBA00022679"/>
    </source>
</evidence>
<dbReference type="InterPro" id="IPR015422">
    <property type="entry name" value="PyrdxlP-dep_Trfase_small"/>
</dbReference>
<gene>
    <name evidence="12" type="ORF">J3A84_04150</name>
</gene>
<keyword evidence="4" id="KW-0808">Transferase</keyword>
<dbReference type="Gene3D" id="3.40.640.10">
    <property type="entry name" value="Type I PLP-dependent aspartate aminotransferase-like (Major domain)"/>
    <property type="match status" value="1"/>
</dbReference>
<evidence type="ECO:0000256" key="6">
    <source>
        <dbReference type="ARBA" id="ARBA00022898"/>
    </source>
</evidence>
<evidence type="ECO:0000256" key="7">
    <source>
        <dbReference type="ARBA" id="ARBA00023004"/>
    </source>
</evidence>
<dbReference type="PANTHER" id="PTHR11601">
    <property type="entry name" value="CYSTEINE DESULFURYLASE FAMILY MEMBER"/>
    <property type="match status" value="1"/>
</dbReference>
<evidence type="ECO:0000256" key="9">
    <source>
        <dbReference type="ARBA" id="ARBA00050776"/>
    </source>
</evidence>
<keyword evidence="8" id="KW-0411">Iron-sulfur</keyword>
<dbReference type="InterPro" id="IPR000192">
    <property type="entry name" value="Aminotrans_V_dom"/>
</dbReference>
<dbReference type="EC" id="2.8.1.7" evidence="3"/>
<evidence type="ECO:0000256" key="3">
    <source>
        <dbReference type="ARBA" id="ARBA00012239"/>
    </source>
</evidence>
<name>A0A939HA24_9CLOT</name>
<evidence type="ECO:0000256" key="5">
    <source>
        <dbReference type="ARBA" id="ARBA00022723"/>
    </source>
</evidence>
<dbReference type="GO" id="GO:0051536">
    <property type="term" value="F:iron-sulfur cluster binding"/>
    <property type="evidence" value="ECO:0007669"/>
    <property type="project" value="UniProtKB-KW"/>
</dbReference>
<dbReference type="AlphaFoldDB" id="A0A939HA24"/>
<dbReference type="Pfam" id="PF00266">
    <property type="entry name" value="Aminotran_5"/>
    <property type="match status" value="1"/>
</dbReference>
<comment type="similarity">
    <text evidence="2">Belongs to the class-V pyridoxal-phosphate-dependent aminotransferase family. NifS/IscS subfamily.</text>
</comment>
<evidence type="ECO:0000256" key="10">
    <source>
        <dbReference type="RuleBase" id="RU004504"/>
    </source>
</evidence>
<evidence type="ECO:0000313" key="12">
    <source>
        <dbReference type="EMBL" id="MBO1264236.1"/>
    </source>
</evidence>
<dbReference type="GO" id="GO:0031071">
    <property type="term" value="F:cysteine desulfurase activity"/>
    <property type="evidence" value="ECO:0007669"/>
    <property type="project" value="UniProtKB-EC"/>
</dbReference>
<comment type="caution">
    <text evidence="12">The sequence shown here is derived from an EMBL/GenBank/DDBJ whole genome shotgun (WGS) entry which is preliminary data.</text>
</comment>
<keyword evidence="5" id="KW-0479">Metal-binding</keyword>
<dbReference type="GO" id="GO:0046872">
    <property type="term" value="F:metal ion binding"/>
    <property type="evidence" value="ECO:0007669"/>
    <property type="project" value="UniProtKB-KW"/>
</dbReference>
<keyword evidence="7" id="KW-0408">Iron</keyword>
<dbReference type="Gene3D" id="3.90.1150.10">
    <property type="entry name" value="Aspartate Aminotransferase, domain 1"/>
    <property type="match status" value="1"/>
</dbReference>
<comment type="cofactor">
    <cofactor evidence="1 10">
        <name>pyridoxal 5'-phosphate</name>
        <dbReference type="ChEBI" id="CHEBI:597326"/>
    </cofactor>
</comment>
<dbReference type="PROSITE" id="PS00595">
    <property type="entry name" value="AA_TRANSFER_CLASS_5"/>
    <property type="match status" value="1"/>
</dbReference>
<dbReference type="PIRSF" id="PIRSF005572">
    <property type="entry name" value="NifS"/>
    <property type="match status" value="1"/>
</dbReference>
<dbReference type="Proteomes" id="UP000664218">
    <property type="component" value="Unassembled WGS sequence"/>
</dbReference>
<reference evidence="12" key="1">
    <citation type="submission" date="2021-03" db="EMBL/GenBank/DDBJ databases">
        <title>Proteiniclasticum marinus sp. nov., isolated from tidal flat sediment.</title>
        <authorList>
            <person name="Namirimu T."/>
            <person name="Yang J.-A."/>
            <person name="Yang S.-H."/>
            <person name="Kim Y.-J."/>
            <person name="Kwon K.K."/>
        </authorList>
    </citation>
    <scope>NUCLEOTIDE SEQUENCE</scope>
    <source>
        <strain evidence="12">SCR006</strain>
    </source>
</reference>
<evidence type="ECO:0000256" key="2">
    <source>
        <dbReference type="ARBA" id="ARBA00006490"/>
    </source>
</evidence>
<accession>A0A939HA24</accession>
<evidence type="ECO:0000256" key="8">
    <source>
        <dbReference type="ARBA" id="ARBA00023014"/>
    </source>
</evidence>
<evidence type="ECO:0000256" key="1">
    <source>
        <dbReference type="ARBA" id="ARBA00001933"/>
    </source>
</evidence>
<keyword evidence="13" id="KW-1185">Reference proteome</keyword>
<dbReference type="InterPro" id="IPR015421">
    <property type="entry name" value="PyrdxlP-dep_Trfase_major"/>
</dbReference>